<organism evidence="2 3">
    <name type="scientific">Bdellovibrio bacteriovorus</name>
    <dbReference type="NCBI Taxonomy" id="959"/>
    <lineage>
        <taxon>Bacteria</taxon>
        <taxon>Pseudomonadati</taxon>
        <taxon>Bdellovibrionota</taxon>
        <taxon>Bdellovibrionia</taxon>
        <taxon>Bdellovibrionales</taxon>
        <taxon>Pseudobdellovibrionaceae</taxon>
        <taxon>Bdellovibrio</taxon>
    </lineage>
</organism>
<accession>A0A162G0K2</accession>
<evidence type="ECO:0000313" key="3">
    <source>
        <dbReference type="Proteomes" id="UP000075799"/>
    </source>
</evidence>
<comment type="caution">
    <text evidence="2">The sequence shown here is derived from an EMBL/GenBank/DDBJ whole genome shotgun (WGS) entry which is preliminary data.</text>
</comment>
<keyword evidence="1" id="KW-1133">Transmembrane helix</keyword>
<keyword evidence="1" id="KW-0472">Membrane</keyword>
<proteinExistence type="predicted"/>
<name>A0A162G0K2_BDEBC</name>
<dbReference type="AlphaFoldDB" id="A0A162G0K2"/>
<dbReference type="Proteomes" id="UP000075799">
    <property type="component" value="Unassembled WGS sequence"/>
</dbReference>
<dbReference type="OrthoDB" id="5312548at2"/>
<dbReference type="EMBL" id="LUKD01000008">
    <property type="protein sequence ID" value="KYG62961.1"/>
    <property type="molecule type" value="Genomic_DNA"/>
</dbReference>
<keyword evidence="1" id="KW-0812">Transmembrane</keyword>
<evidence type="ECO:0000313" key="2">
    <source>
        <dbReference type="EMBL" id="KYG62961.1"/>
    </source>
</evidence>
<gene>
    <name evidence="2" type="ORF">AZI87_17015</name>
</gene>
<dbReference type="RefSeq" id="WP_063209476.1">
    <property type="nucleotide sequence ID" value="NZ_LUKD01000008.1"/>
</dbReference>
<sequence length="268" mass="28874">MNFISALSNQKGFSIISVLLVGTILSISGMATVTTLLNQQAVQKEVRFKDNVLHIRNSLLSAITSDSSWMMTRAKNAQMKCVSSSQKFCTPGETERLNIALYDAEGTIIYDSAIPSAGYRMDGTRCDTYSSAGDDSCPLHVSLKWRAQCANSTCSSFEDYISIHFVYTPHSKENKFPFNPANYNVVEQSRGQFGGNDSPVLICARKGMIFIGEKNVFNGQTSDGEGCISYAAFLGPRGPQGPTGPTGPMGATGMMGPQGYNGADAYCP</sequence>
<feature type="transmembrane region" description="Helical" evidence="1">
    <location>
        <begin position="12"/>
        <end position="37"/>
    </location>
</feature>
<evidence type="ECO:0000256" key="1">
    <source>
        <dbReference type="SAM" id="Phobius"/>
    </source>
</evidence>
<protein>
    <submittedName>
        <fullName evidence="2">Uncharacterized protein</fullName>
    </submittedName>
</protein>
<reference evidence="2 3" key="1">
    <citation type="submission" date="2016-03" db="EMBL/GenBank/DDBJ databases">
        <authorList>
            <person name="Ploux O."/>
        </authorList>
    </citation>
    <scope>NUCLEOTIDE SEQUENCE [LARGE SCALE GENOMIC DNA]</scope>
    <source>
        <strain evidence="2 3">EC13</strain>
    </source>
</reference>